<organism evidence="1 2">
    <name type="scientific">Chaetomidium leptoderma</name>
    <dbReference type="NCBI Taxonomy" id="669021"/>
    <lineage>
        <taxon>Eukaryota</taxon>
        <taxon>Fungi</taxon>
        <taxon>Dikarya</taxon>
        <taxon>Ascomycota</taxon>
        <taxon>Pezizomycotina</taxon>
        <taxon>Sordariomycetes</taxon>
        <taxon>Sordariomycetidae</taxon>
        <taxon>Sordariales</taxon>
        <taxon>Chaetomiaceae</taxon>
        <taxon>Chaetomidium</taxon>
    </lineage>
</organism>
<feature type="non-terminal residue" evidence="1">
    <location>
        <position position="1"/>
    </location>
</feature>
<evidence type="ECO:0000313" key="2">
    <source>
        <dbReference type="Proteomes" id="UP001302745"/>
    </source>
</evidence>
<gene>
    <name evidence="1" type="ORF">C8A00DRAFT_19440</name>
</gene>
<sequence>VEAIGVAVAGVAFAVSYSSYEIWKWTQQTPIERCQADVGALLRRLHKGEVDDE</sequence>
<dbReference type="Proteomes" id="UP001302745">
    <property type="component" value="Unassembled WGS sequence"/>
</dbReference>
<reference evidence="1" key="2">
    <citation type="submission" date="2023-05" db="EMBL/GenBank/DDBJ databases">
        <authorList>
            <consortium name="Lawrence Berkeley National Laboratory"/>
            <person name="Steindorff A."/>
            <person name="Hensen N."/>
            <person name="Bonometti L."/>
            <person name="Westerberg I."/>
            <person name="Brannstrom I.O."/>
            <person name="Guillou S."/>
            <person name="Cros-Aarteil S."/>
            <person name="Calhoun S."/>
            <person name="Haridas S."/>
            <person name="Kuo A."/>
            <person name="Mondo S."/>
            <person name="Pangilinan J."/>
            <person name="Riley R."/>
            <person name="Labutti K."/>
            <person name="Andreopoulos B."/>
            <person name="Lipzen A."/>
            <person name="Chen C."/>
            <person name="Yanf M."/>
            <person name="Daum C."/>
            <person name="Ng V."/>
            <person name="Clum A."/>
            <person name="Ohm R."/>
            <person name="Martin F."/>
            <person name="Silar P."/>
            <person name="Natvig D."/>
            <person name="Lalanne C."/>
            <person name="Gautier V."/>
            <person name="Ament-Velasquez S.L."/>
            <person name="Kruys A."/>
            <person name="Hutchinson M.I."/>
            <person name="Powell A.J."/>
            <person name="Barry K."/>
            <person name="Miller A.N."/>
            <person name="Grigoriev I.V."/>
            <person name="Debuchy R."/>
            <person name="Gladieux P."/>
            <person name="Thoren M.H."/>
            <person name="Johannesson H."/>
        </authorList>
    </citation>
    <scope>NUCLEOTIDE SEQUENCE</scope>
    <source>
        <strain evidence="1">CBS 538.74</strain>
    </source>
</reference>
<proteinExistence type="predicted"/>
<name>A0AAN6ZR72_9PEZI</name>
<accession>A0AAN6ZR72</accession>
<comment type="caution">
    <text evidence="1">The sequence shown here is derived from an EMBL/GenBank/DDBJ whole genome shotgun (WGS) entry which is preliminary data.</text>
</comment>
<dbReference type="AlphaFoldDB" id="A0AAN6ZR72"/>
<evidence type="ECO:0000313" key="1">
    <source>
        <dbReference type="EMBL" id="KAK4148790.1"/>
    </source>
</evidence>
<reference evidence="1" key="1">
    <citation type="journal article" date="2023" name="Mol. Phylogenet. Evol.">
        <title>Genome-scale phylogeny and comparative genomics of the fungal order Sordariales.</title>
        <authorList>
            <person name="Hensen N."/>
            <person name="Bonometti L."/>
            <person name="Westerberg I."/>
            <person name="Brannstrom I.O."/>
            <person name="Guillou S."/>
            <person name="Cros-Aarteil S."/>
            <person name="Calhoun S."/>
            <person name="Haridas S."/>
            <person name="Kuo A."/>
            <person name="Mondo S."/>
            <person name="Pangilinan J."/>
            <person name="Riley R."/>
            <person name="LaButti K."/>
            <person name="Andreopoulos B."/>
            <person name="Lipzen A."/>
            <person name="Chen C."/>
            <person name="Yan M."/>
            <person name="Daum C."/>
            <person name="Ng V."/>
            <person name="Clum A."/>
            <person name="Steindorff A."/>
            <person name="Ohm R.A."/>
            <person name="Martin F."/>
            <person name="Silar P."/>
            <person name="Natvig D.O."/>
            <person name="Lalanne C."/>
            <person name="Gautier V."/>
            <person name="Ament-Velasquez S.L."/>
            <person name="Kruys A."/>
            <person name="Hutchinson M.I."/>
            <person name="Powell A.J."/>
            <person name="Barry K."/>
            <person name="Miller A.N."/>
            <person name="Grigoriev I.V."/>
            <person name="Debuchy R."/>
            <person name="Gladieux P."/>
            <person name="Hiltunen Thoren M."/>
            <person name="Johannesson H."/>
        </authorList>
    </citation>
    <scope>NUCLEOTIDE SEQUENCE</scope>
    <source>
        <strain evidence="1">CBS 538.74</strain>
    </source>
</reference>
<dbReference type="EMBL" id="MU857259">
    <property type="protein sequence ID" value="KAK4148790.1"/>
    <property type="molecule type" value="Genomic_DNA"/>
</dbReference>
<protein>
    <submittedName>
        <fullName evidence="1">Uncharacterized protein</fullName>
    </submittedName>
</protein>
<keyword evidence="2" id="KW-1185">Reference proteome</keyword>